<proteinExistence type="predicted"/>
<name>A0A2S8G5W4_9BACT</name>
<feature type="region of interest" description="Disordered" evidence="1">
    <location>
        <begin position="285"/>
        <end position="313"/>
    </location>
</feature>
<dbReference type="Proteomes" id="UP000238322">
    <property type="component" value="Unassembled WGS sequence"/>
</dbReference>
<dbReference type="GO" id="GO:0016740">
    <property type="term" value="F:transferase activity"/>
    <property type="evidence" value="ECO:0007669"/>
    <property type="project" value="UniProtKB-KW"/>
</dbReference>
<sequence length="313" mass="36352">MQVCGFTILRDGVRFGYPFVESIKSVLPLVDRFVVQVGDCSDNSLEVLQAIADPKIEIEITPWDPEMRKAGEVLAYQTNLALDRCADADWCFYIQADEVIHEADYPVIRRAMETNWHRPWIEGLRFRYLHFRGDYSIRDPLGYRRQIRIVRNDRQIRSVGDACGFGKNGRRLFSSSIRARVFHYGYVRPPKAMAEKTAQFQQFYLFDKQGKQVMQRNDNPLKEVGEYIYDMQACVPYGGSHPALMQDRIAAKDWETPTFQHVPLWRNKVWWRGRLRKAFPQIFDPKRPQVDHQPAKTEASSVSIKSVTSAKAA</sequence>
<keyword evidence="2" id="KW-0808">Transferase</keyword>
<feature type="compositionally biased region" description="Polar residues" evidence="1">
    <location>
        <begin position="298"/>
        <end position="313"/>
    </location>
</feature>
<evidence type="ECO:0000313" key="2">
    <source>
        <dbReference type="EMBL" id="PQO39838.1"/>
    </source>
</evidence>
<reference evidence="2 3" key="1">
    <citation type="submission" date="2018-02" db="EMBL/GenBank/DDBJ databases">
        <title>Comparative genomes isolates from brazilian mangrove.</title>
        <authorList>
            <person name="Araujo J.E."/>
            <person name="Taketani R.G."/>
            <person name="Silva M.C.P."/>
            <person name="Loureco M.V."/>
            <person name="Andreote F.D."/>
        </authorList>
    </citation>
    <scope>NUCLEOTIDE SEQUENCE [LARGE SCALE GENOMIC DNA]</scope>
    <source>
        <strain evidence="2 3">Hex-1 MGV</strain>
    </source>
</reference>
<organism evidence="2 3">
    <name type="scientific">Blastopirellula marina</name>
    <dbReference type="NCBI Taxonomy" id="124"/>
    <lineage>
        <taxon>Bacteria</taxon>
        <taxon>Pseudomonadati</taxon>
        <taxon>Planctomycetota</taxon>
        <taxon>Planctomycetia</taxon>
        <taxon>Pirellulales</taxon>
        <taxon>Pirellulaceae</taxon>
        <taxon>Blastopirellula</taxon>
    </lineage>
</organism>
<dbReference type="AlphaFoldDB" id="A0A2S8G5W4"/>
<dbReference type="SUPFAM" id="SSF53448">
    <property type="entry name" value="Nucleotide-diphospho-sugar transferases"/>
    <property type="match status" value="1"/>
</dbReference>
<dbReference type="EMBL" id="PUHY01000004">
    <property type="protein sequence ID" value="PQO39838.1"/>
    <property type="molecule type" value="Genomic_DNA"/>
</dbReference>
<feature type="compositionally biased region" description="Basic and acidic residues" evidence="1">
    <location>
        <begin position="285"/>
        <end position="295"/>
    </location>
</feature>
<gene>
    <name evidence="2" type="ORF">C5Y83_03610</name>
</gene>
<dbReference type="InterPro" id="IPR029044">
    <property type="entry name" value="Nucleotide-diphossugar_trans"/>
</dbReference>
<evidence type="ECO:0000313" key="3">
    <source>
        <dbReference type="Proteomes" id="UP000238322"/>
    </source>
</evidence>
<dbReference type="RefSeq" id="WP_105328274.1">
    <property type="nucleotide sequence ID" value="NZ_PUHY01000004.1"/>
</dbReference>
<dbReference type="OrthoDB" id="9815923at2"/>
<evidence type="ECO:0000256" key="1">
    <source>
        <dbReference type="SAM" id="MobiDB-lite"/>
    </source>
</evidence>
<accession>A0A2S8G5W4</accession>
<comment type="caution">
    <text evidence="2">The sequence shown here is derived from an EMBL/GenBank/DDBJ whole genome shotgun (WGS) entry which is preliminary data.</text>
</comment>
<protein>
    <submittedName>
        <fullName evidence="2">Glycosyl transferase</fullName>
    </submittedName>
</protein>